<dbReference type="SUPFAM" id="SSF140736">
    <property type="entry name" value="Rv1873-like"/>
    <property type="match status" value="1"/>
</dbReference>
<dbReference type="RefSeq" id="WP_111370147.1">
    <property type="nucleotide sequence ID" value="NZ_CP029480.1"/>
</dbReference>
<dbReference type="Gene3D" id="1.25.40.380">
    <property type="entry name" value="Protein of unknown function DUF1810"/>
    <property type="match status" value="1"/>
</dbReference>
<sequence>MEDKFNLKRFIDAQSNTYERALNEIKNGRKTTHWMWYIFPQYYGLGRSSISIKYAINCEEEAIAYLKHPILGSRLVEITKAFLSIENKTAYDVLGGPDDLKIKSSMTLFDIIQSETDLFDSVLEKYFKGNRCNPTIKMLKH</sequence>
<accession>A0A2Z4G7F4</accession>
<proteinExistence type="predicted"/>
<gene>
    <name evidence="1" type="ORF">DJ013_02170</name>
</gene>
<dbReference type="Pfam" id="PF08837">
    <property type="entry name" value="DUF1810"/>
    <property type="match status" value="1"/>
</dbReference>
<protein>
    <submittedName>
        <fullName evidence="1">DUF1810 domain-containing protein</fullName>
    </submittedName>
</protein>
<organism evidence="1 2">
    <name type="scientific">Arcticibacterium luteifluviistationis</name>
    <dbReference type="NCBI Taxonomy" id="1784714"/>
    <lineage>
        <taxon>Bacteria</taxon>
        <taxon>Pseudomonadati</taxon>
        <taxon>Bacteroidota</taxon>
        <taxon>Cytophagia</taxon>
        <taxon>Cytophagales</taxon>
        <taxon>Leadbetterellaceae</taxon>
        <taxon>Arcticibacterium</taxon>
    </lineage>
</organism>
<evidence type="ECO:0000313" key="1">
    <source>
        <dbReference type="EMBL" id="AWV97045.1"/>
    </source>
</evidence>
<dbReference type="InterPro" id="IPR014937">
    <property type="entry name" value="DUF1810"/>
</dbReference>
<keyword evidence="2" id="KW-1185">Reference proteome</keyword>
<evidence type="ECO:0000313" key="2">
    <source>
        <dbReference type="Proteomes" id="UP000249873"/>
    </source>
</evidence>
<reference evidence="1 2" key="1">
    <citation type="submission" date="2018-05" db="EMBL/GenBank/DDBJ databases">
        <title>Complete genome sequence of Arcticibacterium luteifluviistationis SM1504T, a cytophagaceae bacterium isolated from Arctic surface seawater.</title>
        <authorList>
            <person name="Li Y."/>
            <person name="Qin Q.-L."/>
        </authorList>
    </citation>
    <scope>NUCLEOTIDE SEQUENCE [LARGE SCALE GENOMIC DNA]</scope>
    <source>
        <strain evidence="1 2">SM1504</strain>
    </source>
</reference>
<dbReference type="KEGG" id="als:DJ013_02170"/>
<dbReference type="PIRSF" id="PIRSF008546">
    <property type="entry name" value="UCP008546"/>
    <property type="match status" value="1"/>
</dbReference>
<dbReference type="InterPro" id="IPR036287">
    <property type="entry name" value="Rv1873-like_sf"/>
</dbReference>
<dbReference type="Proteomes" id="UP000249873">
    <property type="component" value="Chromosome"/>
</dbReference>
<dbReference type="OrthoDB" id="9801870at2"/>
<name>A0A2Z4G7F4_9BACT</name>
<dbReference type="EMBL" id="CP029480">
    <property type="protein sequence ID" value="AWV97045.1"/>
    <property type="molecule type" value="Genomic_DNA"/>
</dbReference>
<dbReference type="AlphaFoldDB" id="A0A2Z4G7F4"/>